<protein>
    <submittedName>
        <fullName evidence="1">Uncharacterized protein</fullName>
    </submittedName>
</protein>
<name>A0ABV9PLY6_9ACTN</name>
<organism evidence="1 2">
    <name type="scientific">Dietzia aurantiaca</name>
    <dbReference type="NCBI Taxonomy" id="983873"/>
    <lineage>
        <taxon>Bacteria</taxon>
        <taxon>Bacillati</taxon>
        <taxon>Actinomycetota</taxon>
        <taxon>Actinomycetes</taxon>
        <taxon>Mycobacteriales</taxon>
        <taxon>Dietziaceae</taxon>
        <taxon>Dietzia</taxon>
    </lineage>
</organism>
<gene>
    <name evidence="1" type="ORF">ACFO7U_01675</name>
</gene>
<dbReference type="EMBL" id="JBHSHP010000007">
    <property type="protein sequence ID" value="MFC4753489.1"/>
    <property type="molecule type" value="Genomic_DNA"/>
</dbReference>
<sequence>MDSIGDVAGSAIIGVGGVINMMLAAVGSGGLAGSLSENVYLPLLGSVAPGFTF</sequence>
<dbReference type="RefSeq" id="WP_230929985.1">
    <property type="nucleotide sequence ID" value="NZ_BAABCD010000007.1"/>
</dbReference>
<dbReference type="Proteomes" id="UP001595836">
    <property type="component" value="Unassembled WGS sequence"/>
</dbReference>
<proteinExistence type="predicted"/>
<evidence type="ECO:0000313" key="1">
    <source>
        <dbReference type="EMBL" id="MFC4753489.1"/>
    </source>
</evidence>
<comment type="caution">
    <text evidence="1">The sequence shown here is derived from an EMBL/GenBank/DDBJ whole genome shotgun (WGS) entry which is preliminary data.</text>
</comment>
<reference evidence="2" key="1">
    <citation type="journal article" date="2019" name="Int. J. Syst. Evol. Microbiol.">
        <title>The Global Catalogue of Microorganisms (GCM) 10K type strain sequencing project: providing services to taxonomists for standard genome sequencing and annotation.</title>
        <authorList>
            <consortium name="The Broad Institute Genomics Platform"/>
            <consortium name="The Broad Institute Genome Sequencing Center for Infectious Disease"/>
            <person name="Wu L."/>
            <person name="Ma J."/>
        </authorList>
    </citation>
    <scope>NUCLEOTIDE SEQUENCE [LARGE SCALE GENOMIC DNA]</scope>
    <source>
        <strain evidence="2">JCM 11882</strain>
    </source>
</reference>
<accession>A0ABV9PLY6</accession>
<keyword evidence="2" id="KW-1185">Reference proteome</keyword>
<evidence type="ECO:0000313" key="2">
    <source>
        <dbReference type="Proteomes" id="UP001595836"/>
    </source>
</evidence>